<keyword evidence="2" id="KW-1185">Reference proteome</keyword>
<dbReference type="EMBL" id="CP108057">
    <property type="protein sequence ID" value="WUO47172.1"/>
    <property type="molecule type" value="Genomic_DNA"/>
</dbReference>
<gene>
    <name evidence="1" type="ORF">OHU17_15655</name>
</gene>
<dbReference type="Proteomes" id="UP001432075">
    <property type="component" value="Chromosome"/>
</dbReference>
<organism evidence="1 2">
    <name type="scientific">Streptomyces goshikiensis</name>
    <dbReference type="NCBI Taxonomy" id="1942"/>
    <lineage>
        <taxon>Bacteria</taxon>
        <taxon>Bacillati</taxon>
        <taxon>Actinomycetota</taxon>
        <taxon>Actinomycetes</taxon>
        <taxon>Kitasatosporales</taxon>
        <taxon>Streptomycetaceae</taxon>
        <taxon>Streptomyces</taxon>
    </lineage>
</organism>
<evidence type="ECO:0000313" key="1">
    <source>
        <dbReference type="EMBL" id="WUO47172.1"/>
    </source>
</evidence>
<evidence type="ECO:0000313" key="2">
    <source>
        <dbReference type="Proteomes" id="UP001432075"/>
    </source>
</evidence>
<name>A0ABZ1RK32_9ACTN</name>
<protein>
    <submittedName>
        <fullName evidence="1">Uncharacterized protein</fullName>
    </submittedName>
</protein>
<reference evidence="1" key="1">
    <citation type="submission" date="2022-10" db="EMBL/GenBank/DDBJ databases">
        <title>The complete genomes of actinobacterial strains from the NBC collection.</title>
        <authorList>
            <person name="Joergensen T.S."/>
            <person name="Alvarez Arevalo M."/>
            <person name="Sterndorff E.B."/>
            <person name="Faurdal D."/>
            <person name="Vuksanovic O."/>
            <person name="Mourched A.-S."/>
            <person name="Charusanti P."/>
            <person name="Shaw S."/>
            <person name="Blin K."/>
            <person name="Weber T."/>
        </authorList>
    </citation>
    <scope>NUCLEOTIDE SEQUENCE</scope>
    <source>
        <strain evidence="1">NBC_00283</strain>
    </source>
</reference>
<dbReference type="RefSeq" id="WP_008738496.1">
    <property type="nucleotide sequence ID" value="NZ_BMVE01000001.1"/>
</dbReference>
<proteinExistence type="predicted"/>
<sequence>MSIAVGGPALFIGSDTPCVALVRPSIDPAQPEVREAAERAGVTPEEFAGPSDLWQLIADRTDGEGREIALNDLSDAEAAAFADGLLAATADPGSEFSLVLTVSAHDVLRLDGRPAGEGFAFVAAVVPPPSEGTPALEVEIGPQSVADLRAELEQFRRNLG</sequence>
<accession>A0ABZ1RK32</accession>